<keyword evidence="1" id="KW-0472">Membrane</keyword>
<evidence type="ECO:0000259" key="2">
    <source>
        <dbReference type="Pfam" id="PF00561"/>
    </source>
</evidence>
<feature type="domain" description="AB hydrolase-1" evidence="2">
    <location>
        <begin position="76"/>
        <end position="191"/>
    </location>
</feature>
<comment type="caution">
    <text evidence="3">The sequence shown here is derived from an EMBL/GenBank/DDBJ whole genome shotgun (WGS) entry which is preliminary data.</text>
</comment>
<dbReference type="GO" id="GO:0016787">
    <property type="term" value="F:hydrolase activity"/>
    <property type="evidence" value="ECO:0007669"/>
    <property type="project" value="UniProtKB-KW"/>
</dbReference>
<dbReference type="RefSeq" id="WP_165267981.1">
    <property type="nucleotide sequence ID" value="NZ_JAALLS010000009.1"/>
</dbReference>
<keyword evidence="3" id="KW-0378">Hydrolase</keyword>
<organism evidence="3 4">
    <name type="scientific">Fodinibius halophilus</name>
    <dbReference type="NCBI Taxonomy" id="1736908"/>
    <lineage>
        <taxon>Bacteria</taxon>
        <taxon>Pseudomonadati</taxon>
        <taxon>Balneolota</taxon>
        <taxon>Balneolia</taxon>
        <taxon>Balneolales</taxon>
        <taxon>Balneolaceae</taxon>
        <taxon>Fodinibius</taxon>
    </lineage>
</organism>
<reference evidence="3 4" key="1">
    <citation type="submission" date="2020-02" db="EMBL/GenBank/DDBJ databases">
        <title>Aliifodinibius halophilus 2W32, complete genome.</title>
        <authorList>
            <person name="Li Y."/>
            <person name="Wu S."/>
        </authorList>
    </citation>
    <scope>NUCLEOTIDE SEQUENCE [LARGE SCALE GENOMIC DNA]</scope>
    <source>
        <strain evidence="3 4">2W32</strain>
    </source>
</reference>
<sequence>MRMVQTIFWIGISVLVGYTLILVLMYLLQATMIYHPQKELIANPQSIGRTYKDVTFRTPDDVQLHGWFIPADSSAPTILYAHGNAGNISGRLQSIQLLNSMGCNVFIFDYRGYGKSEGAPSEEGTYRDISVAWDYLVDQRKVSKDKIVVMGRSLGGSVAAWLAARKDPAAVVIESTFTSAVDLGADLYPWLPVRWLLKFEYKTIDHIKQIEQPLFMAHSRDDQVVPFSHGEQLFEAANEPKTFVELQGGHGSGFWESGAIYSDALRKFLGRYTSLNSKVNN</sequence>
<name>A0A6M1T519_9BACT</name>
<dbReference type="PANTHER" id="PTHR12277">
    <property type="entry name" value="ALPHA/BETA HYDROLASE DOMAIN-CONTAINING PROTEIN"/>
    <property type="match status" value="1"/>
</dbReference>
<feature type="transmembrane region" description="Helical" evidence="1">
    <location>
        <begin position="6"/>
        <end position="28"/>
    </location>
</feature>
<dbReference type="Pfam" id="PF00561">
    <property type="entry name" value="Abhydrolase_1"/>
    <property type="match status" value="1"/>
</dbReference>
<dbReference type="Gene3D" id="3.40.50.1820">
    <property type="entry name" value="alpha/beta hydrolase"/>
    <property type="match status" value="1"/>
</dbReference>
<evidence type="ECO:0000313" key="3">
    <source>
        <dbReference type="EMBL" id="NGP88345.1"/>
    </source>
</evidence>
<dbReference type="SUPFAM" id="SSF53474">
    <property type="entry name" value="alpha/beta-Hydrolases"/>
    <property type="match status" value="1"/>
</dbReference>
<proteinExistence type="predicted"/>
<dbReference type="EMBL" id="JAALLS010000009">
    <property type="protein sequence ID" value="NGP88345.1"/>
    <property type="molecule type" value="Genomic_DNA"/>
</dbReference>
<protein>
    <submittedName>
        <fullName evidence="3">Alpha/beta fold hydrolase</fullName>
    </submittedName>
</protein>
<keyword evidence="1" id="KW-0812">Transmembrane</keyword>
<evidence type="ECO:0000313" key="4">
    <source>
        <dbReference type="Proteomes" id="UP000479132"/>
    </source>
</evidence>
<dbReference type="Proteomes" id="UP000479132">
    <property type="component" value="Unassembled WGS sequence"/>
</dbReference>
<evidence type="ECO:0000256" key="1">
    <source>
        <dbReference type="SAM" id="Phobius"/>
    </source>
</evidence>
<dbReference type="InterPro" id="IPR000073">
    <property type="entry name" value="AB_hydrolase_1"/>
</dbReference>
<dbReference type="InterPro" id="IPR029058">
    <property type="entry name" value="AB_hydrolase_fold"/>
</dbReference>
<accession>A0A6M1T519</accession>
<keyword evidence="4" id="KW-1185">Reference proteome</keyword>
<keyword evidence="1" id="KW-1133">Transmembrane helix</keyword>
<dbReference type="AlphaFoldDB" id="A0A6M1T519"/>
<gene>
    <name evidence="3" type="ORF">G3569_08250</name>
</gene>
<dbReference type="PANTHER" id="PTHR12277:SF81">
    <property type="entry name" value="PROTEIN ABHD13"/>
    <property type="match status" value="1"/>
</dbReference>